<organism evidence="3 4">
    <name type="scientific">Candidatus Uhrbacteria bacterium GW2011_GWF2_46_218</name>
    <dbReference type="NCBI Taxonomy" id="1619001"/>
    <lineage>
        <taxon>Bacteria</taxon>
        <taxon>Candidatus Uhriibacteriota</taxon>
    </lineage>
</organism>
<dbReference type="SUPFAM" id="SSF51366">
    <property type="entry name" value="Ribulose-phoshate binding barrel"/>
    <property type="match status" value="1"/>
</dbReference>
<dbReference type="GO" id="GO:0046872">
    <property type="term" value="F:metal ion binding"/>
    <property type="evidence" value="ECO:0007669"/>
    <property type="project" value="UniProtKB-KW"/>
</dbReference>
<dbReference type="Pfam" id="PF00834">
    <property type="entry name" value="Ribul_P_3_epim"/>
    <property type="match status" value="1"/>
</dbReference>
<evidence type="ECO:0000313" key="3">
    <source>
        <dbReference type="EMBL" id="KKU33332.1"/>
    </source>
</evidence>
<dbReference type="Gene3D" id="3.20.20.70">
    <property type="entry name" value="Aldolase class I"/>
    <property type="match status" value="1"/>
</dbReference>
<dbReference type="EMBL" id="LCMG01000010">
    <property type="protein sequence ID" value="KKU33332.1"/>
    <property type="molecule type" value="Genomic_DNA"/>
</dbReference>
<evidence type="ECO:0000313" key="4">
    <source>
        <dbReference type="Proteomes" id="UP000034705"/>
    </source>
</evidence>
<proteinExistence type="predicted"/>
<sequence length="214" mass="24073">MIEIIPAILAESKQEFERKLRQIESLAPIIQVDILDGSLYDHVSWFDAHHVGALDTQAQFELHLMIENPLPIIEEWKKFVPGTKRVIVHHELDRPVGTILSHAKDYLHLETAVAFNPETPIEEALTILPHVDQATILGVHPGSSGQPFEGEYILEKIHHLHHLYPQITIEIDGGVTENLIPSLKEAGITRFSVASLIFSAQDPLQALKRLQSFC</sequence>
<dbReference type="PANTHER" id="PTHR11749">
    <property type="entry name" value="RIBULOSE-5-PHOSPHATE-3-EPIMERASE"/>
    <property type="match status" value="1"/>
</dbReference>
<dbReference type="InterPro" id="IPR000056">
    <property type="entry name" value="Ribul_P_3_epim-like"/>
</dbReference>
<gene>
    <name evidence="3" type="ORF">UX45_C0010G0017</name>
</gene>
<evidence type="ECO:0000256" key="1">
    <source>
        <dbReference type="ARBA" id="ARBA00022723"/>
    </source>
</evidence>
<dbReference type="GO" id="GO:0005975">
    <property type="term" value="P:carbohydrate metabolic process"/>
    <property type="evidence" value="ECO:0007669"/>
    <property type="project" value="InterPro"/>
</dbReference>
<name>A0A0G1PKX2_9BACT</name>
<keyword evidence="2" id="KW-0413">Isomerase</keyword>
<evidence type="ECO:0000256" key="2">
    <source>
        <dbReference type="ARBA" id="ARBA00023235"/>
    </source>
</evidence>
<accession>A0A0G1PKX2</accession>
<comment type="caution">
    <text evidence="3">The sequence shown here is derived from an EMBL/GenBank/DDBJ whole genome shotgun (WGS) entry which is preliminary data.</text>
</comment>
<keyword evidence="1" id="KW-0479">Metal-binding</keyword>
<dbReference type="GO" id="GO:0016857">
    <property type="term" value="F:racemase and epimerase activity, acting on carbohydrates and derivatives"/>
    <property type="evidence" value="ECO:0007669"/>
    <property type="project" value="InterPro"/>
</dbReference>
<dbReference type="Proteomes" id="UP000034705">
    <property type="component" value="Unassembled WGS sequence"/>
</dbReference>
<dbReference type="InterPro" id="IPR013785">
    <property type="entry name" value="Aldolase_TIM"/>
</dbReference>
<dbReference type="AlphaFoldDB" id="A0A0G1PKX2"/>
<reference evidence="3 4" key="1">
    <citation type="journal article" date="2015" name="Nature">
        <title>rRNA introns, odd ribosomes, and small enigmatic genomes across a large radiation of phyla.</title>
        <authorList>
            <person name="Brown C.T."/>
            <person name="Hug L.A."/>
            <person name="Thomas B.C."/>
            <person name="Sharon I."/>
            <person name="Castelle C.J."/>
            <person name="Singh A."/>
            <person name="Wilkins M.J."/>
            <person name="Williams K.H."/>
            <person name="Banfield J.F."/>
        </authorList>
    </citation>
    <scope>NUCLEOTIDE SEQUENCE [LARGE SCALE GENOMIC DNA]</scope>
</reference>
<dbReference type="InterPro" id="IPR011060">
    <property type="entry name" value="RibuloseP-bd_barrel"/>
</dbReference>
<protein>
    <submittedName>
        <fullName evidence="3">Ribulose-phosphate 3-epimerase</fullName>
    </submittedName>
</protein>